<dbReference type="SMART" id="SM00418">
    <property type="entry name" value="HTH_ARSR"/>
    <property type="match status" value="1"/>
</dbReference>
<dbReference type="PRINTS" id="PR00778">
    <property type="entry name" value="HTHARSR"/>
</dbReference>
<keyword evidence="2" id="KW-0238">DNA-binding</keyword>
<evidence type="ECO:0000256" key="2">
    <source>
        <dbReference type="ARBA" id="ARBA00023125"/>
    </source>
</evidence>
<dbReference type="PROSITE" id="PS00846">
    <property type="entry name" value="HTH_ARSR_1"/>
    <property type="match status" value="1"/>
</dbReference>
<dbReference type="NCBIfam" id="NF033788">
    <property type="entry name" value="HTH_metalloreg"/>
    <property type="match status" value="1"/>
</dbReference>
<dbReference type="InterPro" id="IPR018334">
    <property type="entry name" value="ArsR_HTH"/>
</dbReference>
<evidence type="ECO:0000313" key="5">
    <source>
        <dbReference type="EMBL" id="NYS92847.1"/>
    </source>
</evidence>
<dbReference type="PANTHER" id="PTHR33154">
    <property type="entry name" value="TRANSCRIPTIONAL REGULATOR, ARSR FAMILY"/>
    <property type="match status" value="1"/>
</dbReference>
<dbReference type="PROSITE" id="PS50987">
    <property type="entry name" value="HTH_ARSR_2"/>
    <property type="match status" value="1"/>
</dbReference>
<dbReference type="InterPro" id="IPR036390">
    <property type="entry name" value="WH_DNA-bd_sf"/>
</dbReference>
<dbReference type="EMBL" id="JACBYE010000007">
    <property type="protein sequence ID" value="NYS92847.1"/>
    <property type="molecule type" value="Genomic_DNA"/>
</dbReference>
<dbReference type="Proteomes" id="UP000561011">
    <property type="component" value="Unassembled WGS sequence"/>
</dbReference>
<dbReference type="GO" id="GO:0003700">
    <property type="term" value="F:DNA-binding transcription factor activity"/>
    <property type="evidence" value="ECO:0007669"/>
    <property type="project" value="InterPro"/>
</dbReference>
<keyword evidence="6" id="KW-1185">Reference proteome</keyword>
<comment type="caution">
    <text evidence="5">The sequence shown here is derived from an EMBL/GenBank/DDBJ whole genome shotgun (WGS) entry which is preliminary data.</text>
</comment>
<proteinExistence type="predicted"/>
<keyword evidence="3" id="KW-0804">Transcription</keyword>
<dbReference type="InterPro" id="IPR011991">
    <property type="entry name" value="ArsR-like_HTH"/>
</dbReference>
<feature type="domain" description="HTH arsR-type" evidence="4">
    <location>
        <begin position="20"/>
        <end position="116"/>
    </location>
</feature>
<sequence>MSTTTPTTTACCIAAVRDSLDPAAADEIARGYKALGDATRLRLLALVAGGDGGEACVCDLTGPVGLSQATVSHHLKILVEAGLLSRERRGTWSYYAVQQDRLDDLGRMLLVSSNGA</sequence>
<dbReference type="SUPFAM" id="SSF46785">
    <property type="entry name" value="Winged helix' DNA-binding domain"/>
    <property type="match status" value="1"/>
</dbReference>
<dbReference type="AlphaFoldDB" id="A0A853ER39"/>
<dbReference type="Gene3D" id="1.10.10.10">
    <property type="entry name" value="Winged helix-like DNA-binding domain superfamily/Winged helix DNA-binding domain"/>
    <property type="match status" value="1"/>
</dbReference>
<dbReference type="InterPro" id="IPR051081">
    <property type="entry name" value="HTH_MetalResp_TranReg"/>
</dbReference>
<reference evidence="5 6" key="1">
    <citation type="submission" date="2020-07" db="EMBL/GenBank/DDBJ databases">
        <title>MOT database genomes.</title>
        <authorList>
            <person name="Joseph S."/>
            <person name="Aduse-Opoku J."/>
            <person name="Hashim A."/>
            <person name="Wade W."/>
            <person name="Curtis M."/>
        </authorList>
    </citation>
    <scope>NUCLEOTIDE SEQUENCE [LARGE SCALE GENOMIC DNA]</scope>
    <source>
        <strain evidence="5 6">DSM 100099</strain>
    </source>
</reference>
<accession>A0A853ER39</accession>
<dbReference type="GO" id="GO:0003677">
    <property type="term" value="F:DNA binding"/>
    <property type="evidence" value="ECO:0007669"/>
    <property type="project" value="UniProtKB-KW"/>
</dbReference>
<evidence type="ECO:0000256" key="3">
    <source>
        <dbReference type="ARBA" id="ARBA00023163"/>
    </source>
</evidence>
<protein>
    <submittedName>
        <fullName evidence="5">Helix-turn-helix transcriptional regulator</fullName>
    </submittedName>
</protein>
<dbReference type="PANTHER" id="PTHR33154:SF18">
    <property type="entry name" value="ARSENICAL RESISTANCE OPERON REPRESSOR"/>
    <property type="match status" value="1"/>
</dbReference>
<evidence type="ECO:0000256" key="1">
    <source>
        <dbReference type="ARBA" id="ARBA00023015"/>
    </source>
</evidence>
<dbReference type="InterPro" id="IPR036388">
    <property type="entry name" value="WH-like_DNA-bd_sf"/>
</dbReference>
<evidence type="ECO:0000259" key="4">
    <source>
        <dbReference type="PROSITE" id="PS50987"/>
    </source>
</evidence>
<evidence type="ECO:0000313" key="6">
    <source>
        <dbReference type="Proteomes" id="UP000561011"/>
    </source>
</evidence>
<gene>
    <name evidence="5" type="ORF">HZZ10_04800</name>
</gene>
<dbReference type="CDD" id="cd00090">
    <property type="entry name" value="HTH_ARSR"/>
    <property type="match status" value="1"/>
</dbReference>
<dbReference type="InterPro" id="IPR001845">
    <property type="entry name" value="HTH_ArsR_DNA-bd_dom"/>
</dbReference>
<dbReference type="Pfam" id="PF01022">
    <property type="entry name" value="HTH_5"/>
    <property type="match status" value="1"/>
</dbReference>
<organism evidence="5 6">
    <name type="scientific">Sanguibacter inulinus</name>
    <dbReference type="NCBI Taxonomy" id="60922"/>
    <lineage>
        <taxon>Bacteria</taxon>
        <taxon>Bacillati</taxon>
        <taxon>Actinomycetota</taxon>
        <taxon>Actinomycetes</taxon>
        <taxon>Micrococcales</taxon>
        <taxon>Sanguibacteraceae</taxon>
        <taxon>Sanguibacter</taxon>
    </lineage>
</organism>
<keyword evidence="1" id="KW-0805">Transcription regulation</keyword>
<dbReference type="RefSeq" id="WP_179912631.1">
    <property type="nucleotide sequence ID" value="NZ_JACBYE010000007.1"/>
</dbReference>
<name>A0A853ER39_9MICO</name>